<evidence type="ECO:0000313" key="2">
    <source>
        <dbReference type="EMBL" id="MEX1665631.1"/>
    </source>
</evidence>
<dbReference type="EMBL" id="JBFRYB010000001">
    <property type="protein sequence ID" value="MEX1665631.1"/>
    <property type="molecule type" value="Genomic_DNA"/>
</dbReference>
<proteinExistence type="predicted"/>
<name>A0ABV3TVJ3_9GAMM</name>
<dbReference type="InterPro" id="IPR047525">
    <property type="entry name" value="TfoX-like"/>
</dbReference>
<gene>
    <name evidence="2" type="ORF">AB4875_09015</name>
</gene>
<dbReference type="Proteomes" id="UP001557484">
    <property type="component" value="Unassembled WGS sequence"/>
</dbReference>
<keyword evidence="3" id="KW-1185">Reference proteome</keyword>
<evidence type="ECO:0000313" key="3">
    <source>
        <dbReference type="Proteomes" id="UP001557484"/>
    </source>
</evidence>
<dbReference type="RefSeq" id="WP_368375732.1">
    <property type="nucleotide sequence ID" value="NZ_JBFRYB010000001.1"/>
</dbReference>
<dbReference type="InterPro" id="IPR007076">
    <property type="entry name" value="TfoX_N"/>
</dbReference>
<dbReference type="Gene3D" id="3.30.1460.30">
    <property type="entry name" value="YgaC/TfoX-N like chaperone"/>
    <property type="match status" value="1"/>
</dbReference>
<dbReference type="SUPFAM" id="SSF159894">
    <property type="entry name" value="YgaC/TfoX-N like"/>
    <property type="match status" value="1"/>
</dbReference>
<feature type="domain" description="TfoX N-terminal" evidence="1">
    <location>
        <begin position="13"/>
        <end position="105"/>
    </location>
</feature>
<accession>A0ABV3TVJ3</accession>
<dbReference type="Pfam" id="PF04993">
    <property type="entry name" value="TfoX_N"/>
    <property type="match status" value="1"/>
</dbReference>
<dbReference type="PANTHER" id="PTHR36121:SF1">
    <property type="entry name" value="PROTEIN SXY"/>
    <property type="match status" value="1"/>
</dbReference>
<evidence type="ECO:0000259" key="1">
    <source>
        <dbReference type="Pfam" id="PF04993"/>
    </source>
</evidence>
<sequence length="120" mass="13526">MPSDSVFTYYLVEQLQWVGPVKCRKMFGGYGVFLEGLMFGLVFENTLYLKVDTASRQDFDALGLPPFTYARGGREIALSYYQTPDEALDDTEMLLVWANRAYAAAMRCAAEKGKKRARGV</sequence>
<dbReference type="PANTHER" id="PTHR36121">
    <property type="entry name" value="PROTEIN SXY"/>
    <property type="match status" value="1"/>
</dbReference>
<reference evidence="2 3" key="1">
    <citation type="journal article" date="2011" name="Int. J. Syst. Evol. Microbiol.">
        <title>Zhongshania antarctica gen. nov., sp. nov. and Zhongshania guokunii sp. nov., gammaproteobacteria respectively isolated from coastal attached (fast) ice and surface seawater of the Antarctic.</title>
        <authorList>
            <person name="Li H.J."/>
            <person name="Zhang X.Y."/>
            <person name="Chen C.X."/>
            <person name="Zhang Y.J."/>
            <person name="Gao Z.M."/>
            <person name="Yu Y."/>
            <person name="Chen X.L."/>
            <person name="Chen B."/>
            <person name="Zhang Y.Z."/>
        </authorList>
    </citation>
    <scope>NUCLEOTIDE SEQUENCE [LARGE SCALE GENOMIC DNA]</scope>
    <source>
        <strain evidence="2 3">R06B22</strain>
    </source>
</reference>
<comment type="caution">
    <text evidence="2">The sequence shown here is derived from an EMBL/GenBank/DDBJ whole genome shotgun (WGS) entry which is preliminary data.</text>
</comment>
<protein>
    <submittedName>
        <fullName evidence="2">TfoX/Sxy family protein</fullName>
    </submittedName>
</protein>
<organism evidence="2 3">
    <name type="scientific">Zhongshania arctica</name>
    <dbReference type="NCBI Taxonomy" id="3238302"/>
    <lineage>
        <taxon>Bacteria</taxon>
        <taxon>Pseudomonadati</taxon>
        <taxon>Pseudomonadota</taxon>
        <taxon>Gammaproteobacteria</taxon>
        <taxon>Cellvibrionales</taxon>
        <taxon>Spongiibacteraceae</taxon>
        <taxon>Zhongshania</taxon>
    </lineage>
</organism>